<dbReference type="SMART" id="SM00884">
    <property type="entry name" value="Cullin_Nedd8"/>
    <property type="match status" value="1"/>
</dbReference>
<dbReference type="InterPro" id="IPR045093">
    <property type="entry name" value="Cullin"/>
</dbReference>
<dbReference type="SUPFAM" id="SSF46785">
    <property type="entry name" value="Winged helix' DNA-binding domain"/>
    <property type="match status" value="1"/>
</dbReference>
<evidence type="ECO:0000256" key="4">
    <source>
        <dbReference type="PROSITE-ProRule" id="PRU00330"/>
    </source>
</evidence>
<evidence type="ECO:0000256" key="1">
    <source>
        <dbReference type="ARBA" id="ARBA00006019"/>
    </source>
</evidence>
<protein>
    <recommendedName>
        <fullName evidence="7">Cullin family profile domain-containing protein</fullName>
    </recommendedName>
</protein>
<dbReference type="InterPro" id="IPR036388">
    <property type="entry name" value="WH-like_DNA-bd_sf"/>
</dbReference>
<dbReference type="GO" id="GO:0031625">
    <property type="term" value="F:ubiquitin protein ligase binding"/>
    <property type="evidence" value="ECO:0007669"/>
    <property type="project" value="InterPro"/>
</dbReference>
<proteinExistence type="inferred from homology"/>
<evidence type="ECO:0000313" key="8">
    <source>
        <dbReference type="EMBL" id="OJA21091.1"/>
    </source>
</evidence>
<dbReference type="InterPro" id="IPR016158">
    <property type="entry name" value="Cullin_homology"/>
</dbReference>
<comment type="similarity">
    <text evidence="1 4 5">Belongs to the cullin family.</text>
</comment>
<feature type="region of interest" description="Disordered" evidence="6">
    <location>
        <begin position="31"/>
        <end position="66"/>
    </location>
</feature>
<dbReference type="InterPro" id="IPR016159">
    <property type="entry name" value="Cullin_repeat-like_dom_sf"/>
</dbReference>
<feature type="domain" description="Cullin family profile" evidence="7">
    <location>
        <begin position="450"/>
        <end position="678"/>
    </location>
</feature>
<dbReference type="Gene3D" id="1.10.10.10">
    <property type="entry name" value="Winged helix-like DNA-binding domain superfamily/Winged helix DNA-binding domain"/>
    <property type="match status" value="1"/>
</dbReference>
<dbReference type="InterPro" id="IPR019559">
    <property type="entry name" value="Cullin_neddylation_domain"/>
</dbReference>
<sequence length="807" mass="92585">MTDLISLLTLPESSKAFTAYRSSAVDIDAQSTYNPRKTPRLDTDSDSGSASRSRDRLKGKNPDRTGPIKIQVHGFTGGIVGSALTKVYDRSFVLLRHSIRQLLTKESNELQATYEGIYTACRGVVCIAGRGEVLYETLKAEIDQCVTRLARELETANKEPVEWIGQFVEACAWFETQVALLQLLLTYLDRAYVLKNPSLISTHDLAFKLFRERIFGDLIVHRLRTGILTWVTWERNERLVHIHRPFLEALISHLVTHNIYDTLFKHYFVEQTHAYFSTESHRKVEVEEVSAQEFLSHCKERSNEEEGRANDVMLDGTVALVKDATIRALYEGRLEWMAKEVVGPLMEQQGTAKLKHAYATFSSVDGLPVLCREFKTYVQAWLFRLKTVQDIVKDASKDDEMVDRLLQFKSFTDTVLSEAFVNPSRNQTNQDFAYALIDAFAKGFKARRNKPAELIAKHVDRLMRHGQRGISDTAFEALLDAALALYRFTDDKDVFRTFYHRALAKRLLLERSASDDFEKAMLKKLKEMYDPEFGMGDHMFNDLALSRDSMREYYGRIADDNPAQKLSVMVLQRSVWPFVARKKDVDLPPSMQADLNDYTTFYKIKHQGHKLDWDHSLGSATLKARFAAGPKDITVSLYQAVVLLLFNDETDVGYRQILEATQNNTDDAELKRTLQSLACANKKVLKKRPVGKEVNDDDVFYFNAEFTDSRAKVHINSIQAKETPEENKRTQTHIEGDRKHYLDAAIVRIMKAKKELLYEQLKNETVDAVKSHFVPEVSVIKQRIAVLVEQEYLRRDEDDMNLYVYVA</sequence>
<accession>A0A1J8QMJ3</accession>
<evidence type="ECO:0000256" key="3">
    <source>
        <dbReference type="ARBA" id="ARBA00022843"/>
    </source>
</evidence>
<keyword evidence="3" id="KW-0832">Ubl conjugation</keyword>
<feature type="compositionally biased region" description="Basic and acidic residues" evidence="6">
    <location>
        <begin position="52"/>
        <end position="63"/>
    </location>
</feature>
<comment type="caution">
    <text evidence="8">The sequence shown here is derived from an EMBL/GenBank/DDBJ whole genome shotgun (WGS) entry which is preliminary data.</text>
</comment>
<dbReference type="GO" id="GO:0006511">
    <property type="term" value="P:ubiquitin-dependent protein catabolic process"/>
    <property type="evidence" value="ECO:0007669"/>
    <property type="project" value="InterPro"/>
</dbReference>
<gene>
    <name evidence="8" type="ORF">AZE42_07724</name>
</gene>
<dbReference type="InterPro" id="IPR059120">
    <property type="entry name" value="Cullin-like_AB"/>
</dbReference>
<dbReference type="InterPro" id="IPR001373">
    <property type="entry name" value="Cullin_N"/>
</dbReference>
<evidence type="ECO:0000259" key="7">
    <source>
        <dbReference type="PROSITE" id="PS50069"/>
    </source>
</evidence>
<dbReference type="FunFam" id="1.10.10.10:FF:000014">
    <property type="entry name" value="Cullin 1"/>
    <property type="match status" value="1"/>
</dbReference>
<dbReference type="Gene3D" id="3.30.230.130">
    <property type="entry name" value="Cullin, Chain C, Domain 2"/>
    <property type="match status" value="1"/>
</dbReference>
<name>A0A1J8QMJ3_9AGAM</name>
<evidence type="ECO:0000256" key="5">
    <source>
        <dbReference type="RuleBase" id="RU003829"/>
    </source>
</evidence>
<dbReference type="Pfam" id="PF10557">
    <property type="entry name" value="Cullin_Nedd8"/>
    <property type="match status" value="1"/>
</dbReference>
<organism evidence="8 9">
    <name type="scientific">Rhizopogon vesiculosus</name>
    <dbReference type="NCBI Taxonomy" id="180088"/>
    <lineage>
        <taxon>Eukaryota</taxon>
        <taxon>Fungi</taxon>
        <taxon>Dikarya</taxon>
        <taxon>Basidiomycota</taxon>
        <taxon>Agaricomycotina</taxon>
        <taxon>Agaricomycetes</taxon>
        <taxon>Agaricomycetidae</taxon>
        <taxon>Boletales</taxon>
        <taxon>Suillineae</taxon>
        <taxon>Rhizopogonaceae</taxon>
        <taxon>Rhizopogon</taxon>
    </lineage>
</organism>
<dbReference type="SUPFAM" id="SSF75632">
    <property type="entry name" value="Cullin homology domain"/>
    <property type="match status" value="1"/>
</dbReference>
<dbReference type="Pfam" id="PF26557">
    <property type="entry name" value="Cullin_AB"/>
    <property type="match status" value="1"/>
</dbReference>
<dbReference type="PANTHER" id="PTHR11932">
    <property type="entry name" value="CULLIN"/>
    <property type="match status" value="1"/>
</dbReference>
<dbReference type="AlphaFoldDB" id="A0A1J8QMJ3"/>
<dbReference type="Proteomes" id="UP000183567">
    <property type="component" value="Unassembled WGS sequence"/>
</dbReference>
<dbReference type="STRING" id="180088.A0A1J8QMJ3"/>
<evidence type="ECO:0000256" key="6">
    <source>
        <dbReference type="SAM" id="MobiDB-lite"/>
    </source>
</evidence>
<evidence type="ECO:0000256" key="2">
    <source>
        <dbReference type="ARBA" id="ARBA00022499"/>
    </source>
</evidence>
<reference evidence="8 9" key="1">
    <citation type="submission" date="2016-03" db="EMBL/GenBank/DDBJ databases">
        <title>Comparative genomics of the ectomycorrhizal sister species Rhizopogon vinicolor and Rhizopogon vesiculosus (Basidiomycota: Boletales) reveals a divergence of the mating type B locus.</title>
        <authorList>
            <person name="Mujic A.B."/>
            <person name="Kuo A."/>
            <person name="Tritt A."/>
            <person name="Lipzen A."/>
            <person name="Chen C."/>
            <person name="Johnson J."/>
            <person name="Sharma A."/>
            <person name="Barry K."/>
            <person name="Grigoriev I.V."/>
            <person name="Spatafora J.W."/>
        </authorList>
    </citation>
    <scope>NUCLEOTIDE SEQUENCE [LARGE SCALE GENOMIC DNA]</scope>
    <source>
        <strain evidence="8 9">AM-OR11-056</strain>
    </source>
</reference>
<dbReference type="PROSITE" id="PS50069">
    <property type="entry name" value="CULLIN_2"/>
    <property type="match status" value="1"/>
</dbReference>
<keyword evidence="9" id="KW-1185">Reference proteome</keyword>
<dbReference type="OrthoDB" id="27073at2759"/>
<dbReference type="Pfam" id="PF00888">
    <property type="entry name" value="Cullin"/>
    <property type="match status" value="1"/>
</dbReference>
<keyword evidence="2" id="KW-1017">Isopeptide bond</keyword>
<dbReference type="InterPro" id="IPR036317">
    <property type="entry name" value="Cullin_homology_sf"/>
</dbReference>
<dbReference type="InterPro" id="IPR036390">
    <property type="entry name" value="WH_DNA-bd_sf"/>
</dbReference>
<dbReference type="SMART" id="SM00182">
    <property type="entry name" value="CULLIN"/>
    <property type="match status" value="1"/>
</dbReference>
<dbReference type="Gene3D" id="1.20.1310.10">
    <property type="entry name" value="Cullin Repeats"/>
    <property type="match status" value="4"/>
</dbReference>
<dbReference type="SUPFAM" id="SSF74788">
    <property type="entry name" value="Cullin repeat-like"/>
    <property type="match status" value="1"/>
</dbReference>
<evidence type="ECO:0000313" key="9">
    <source>
        <dbReference type="Proteomes" id="UP000183567"/>
    </source>
</evidence>
<dbReference type="EMBL" id="LVVM01000282">
    <property type="protein sequence ID" value="OJA21091.1"/>
    <property type="molecule type" value="Genomic_DNA"/>
</dbReference>